<dbReference type="SUPFAM" id="SSF52540">
    <property type="entry name" value="P-loop containing nucleoside triphosphate hydrolases"/>
    <property type="match status" value="1"/>
</dbReference>
<dbReference type="GO" id="GO:0042255">
    <property type="term" value="P:ribosome assembly"/>
    <property type="evidence" value="ECO:0007669"/>
    <property type="project" value="UniProtKB-ARBA"/>
</dbReference>
<dbReference type="GO" id="GO:0003724">
    <property type="term" value="F:RNA helicase activity"/>
    <property type="evidence" value="ECO:0007669"/>
    <property type="project" value="UniProtKB-EC"/>
</dbReference>
<evidence type="ECO:0000256" key="6">
    <source>
        <dbReference type="ARBA" id="ARBA00022840"/>
    </source>
</evidence>
<dbReference type="PROSITE" id="PS51194">
    <property type="entry name" value="HELICASE_CTER"/>
    <property type="match status" value="1"/>
</dbReference>
<feature type="compositionally biased region" description="Basic and acidic residues" evidence="12">
    <location>
        <begin position="485"/>
        <end position="497"/>
    </location>
</feature>
<evidence type="ECO:0000259" key="13">
    <source>
        <dbReference type="PROSITE" id="PS51192"/>
    </source>
</evidence>
<proteinExistence type="inferred from homology"/>
<dbReference type="CDD" id="cd00268">
    <property type="entry name" value="DEADc"/>
    <property type="match status" value="1"/>
</dbReference>
<keyword evidence="4 11" id="KW-0378">Hydrolase</keyword>
<dbReference type="GO" id="GO:0005524">
    <property type="term" value="F:ATP binding"/>
    <property type="evidence" value="ECO:0007669"/>
    <property type="project" value="UniProtKB-KW"/>
</dbReference>
<protein>
    <recommendedName>
        <fullName evidence="9">DEAD-box ATP-dependent RNA helicase RhpA</fullName>
        <ecNumber evidence="1">3.6.4.13</ecNumber>
    </recommendedName>
</protein>
<dbReference type="GO" id="GO:0005829">
    <property type="term" value="C:cytosol"/>
    <property type="evidence" value="ECO:0007669"/>
    <property type="project" value="TreeGrafter"/>
</dbReference>
<comment type="catalytic activity">
    <reaction evidence="8">
        <text>ATP + H2O = ADP + phosphate + H(+)</text>
        <dbReference type="Rhea" id="RHEA:13065"/>
        <dbReference type="ChEBI" id="CHEBI:15377"/>
        <dbReference type="ChEBI" id="CHEBI:15378"/>
        <dbReference type="ChEBI" id="CHEBI:30616"/>
        <dbReference type="ChEBI" id="CHEBI:43474"/>
        <dbReference type="ChEBI" id="CHEBI:456216"/>
        <dbReference type="EC" id="3.6.4.13"/>
    </reaction>
</comment>
<evidence type="ECO:0000256" key="9">
    <source>
        <dbReference type="ARBA" id="ARBA00074363"/>
    </source>
</evidence>
<dbReference type="GO" id="GO:0009266">
    <property type="term" value="P:response to temperature stimulus"/>
    <property type="evidence" value="ECO:0007669"/>
    <property type="project" value="UniProtKB-ARBA"/>
</dbReference>
<dbReference type="InterPro" id="IPR011545">
    <property type="entry name" value="DEAD/DEAH_box_helicase_dom"/>
</dbReference>
<evidence type="ECO:0000256" key="2">
    <source>
        <dbReference type="ARBA" id="ARBA00022490"/>
    </source>
</evidence>
<dbReference type="PANTHER" id="PTHR47959:SF13">
    <property type="entry name" value="ATP-DEPENDENT RNA HELICASE RHLE"/>
    <property type="match status" value="1"/>
</dbReference>
<feature type="short sequence motif" description="Q motif" evidence="10">
    <location>
        <begin position="1"/>
        <end position="29"/>
    </location>
</feature>
<evidence type="ECO:0000313" key="17">
    <source>
        <dbReference type="Proteomes" id="UP000467214"/>
    </source>
</evidence>
<dbReference type="InterPro" id="IPR000629">
    <property type="entry name" value="RNA-helicase_DEAD-box_CS"/>
</dbReference>
<evidence type="ECO:0000256" key="5">
    <source>
        <dbReference type="ARBA" id="ARBA00022806"/>
    </source>
</evidence>
<dbReference type="EC" id="3.6.4.13" evidence="1"/>
<accession>A0A845BP16</accession>
<feature type="domain" description="Helicase ATP-binding" evidence="13">
    <location>
        <begin position="32"/>
        <end position="210"/>
    </location>
</feature>
<dbReference type="Pfam" id="PF00271">
    <property type="entry name" value="Helicase_C"/>
    <property type="match status" value="1"/>
</dbReference>
<evidence type="ECO:0000313" key="16">
    <source>
        <dbReference type="EMBL" id="MXR38327.1"/>
    </source>
</evidence>
<dbReference type="AlphaFoldDB" id="A0A845BP16"/>
<keyword evidence="17" id="KW-1185">Reference proteome</keyword>
<keyword evidence="6 11" id="KW-0067">ATP-binding</keyword>
<comment type="caution">
    <text evidence="16">The sequence shown here is derived from an EMBL/GenBank/DDBJ whole genome shotgun (WGS) entry which is preliminary data.</text>
</comment>
<gene>
    <name evidence="16" type="ORF">GQF02_15245</name>
</gene>
<dbReference type="InterPro" id="IPR027417">
    <property type="entry name" value="P-loop_NTPase"/>
</dbReference>
<feature type="region of interest" description="Disordered" evidence="12">
    <location>
        <begin position="388"/>
        <end position="507"/>
    </location>
</feature>
<dbReference type="InterPro" id="IPR014001">
    <property type="entry name" value="Helicase_ATP-bd"/>
</dbReference>
<dbReference type="PROSITE" id="PS51195">
    <property type="entry name" value="Q_MOTIF"/>
    <property type="match status" value="1"/>
</dbReference>
<name>A0A845BP16_9NEIS</name>
<keyword evidence="2" id="KW-0963">Cytoplasm</keyword>
<dbReference type="InterPro" id="IPR001650">
    <property type="entry name" value="Helicase_C-like"/>
</dbReference>
<evidence type="ECO:0000256" key="11">
    <source>
        <dbReference type="RuleBase" id="RU000492"/>
    </source>
</evidence>
<evidence type="ECO:0000256" key="3">
    <source>
        <dbReference type="ARBA" id="ARBA00022741"/>
    </source>
</evidence>
<feature type="compositionally biased region" description="Basic and acidic residues" evidence="12">
    <location>
        <begin position="394"/>
        <end position="454"/>
    </location>
</feature>
<dbReference type="CDD" id="cd18787">
    <property type="entry name" value="SF2_C_DEAD"/>
    <property type="match status" value="1"/>
</dbReference>
<evidence type="ECO:0000256" key="1">
    <source>
        <dbReference type="ARBA" id="ARBA00012552"/>
    </source>
</evidence>
<dbReference type="GO" id="GO:0016787">
    <property type="term" value="F:hydrolase activity"/>
    <property type="evidence" value="ECO:0007669"/>
    <property type="project" value="UniProtKB-KW"/>
</dbReference>
<evidence type="ECO:0000256" key="12">
    <source>
        <dbReference type="SAM" id="MobiDB-lite"/>
    </source>
</evidence>
<dbReference type="InterPro" id="IPR044742">
    <property type="entry name" value="DEAD/DEAH_RhlB"/>
</dbReference>
<dbReference type="InterPro" id="IPR050079">
    <property type="entry name" value="DEAD_box_RNA_helicase"/>
</dbReference>
<keyword evidence="3 11" id="KW-0547">Nucleotide-binding</keyword>
<comment type="similarity">
    <text evidence="7 11">Belongs to the DEAD box helicase family.</text>
</comment>
<evidence type="ECO:0000256" key="8">
    <source>
        <dbReference type="ARBA" id="ARBA00047984"/>
    </source>
</evidence>
<dbReference type="PROSITE" id="PS00039">
    <property type="entry name" value="DEAD_ATP_HELICASE"/>
    <property type="match status" value="1"/>
</dbReference>
<evidence type="ECO:0000256" key="4">
    <source>
        <dbReference type="ARBA" id="ARBA00022801"/>
    </source>
</evidence>
<dbReference type="EMBL" id="WSSB01000020">
    <property type="protein sequence ID" value="MXR38327.1"/>
    <property type="molecule type" value="Genomic_DNA"/>
</dbReference>
<dbReference type="Pfam" id="PF00270">
    <property type="entry name" value="DEAD"/>
    <property type="match status" value="1"/>
</dbReference>
<evidence type="ECO:0000259" key="14">
    <source>
        <dbReference type="PROSITE" id="PS51194"/>
    </source>
</evidence>
<dbReference type="SMART" id="SM00487">
    <property type="entry name" value="DEXDc"/>
    <property type="match status" value="1"/>
</dbReference>
<dbReference type="PROSITE" id="PS51192">
    <property type="entry name" value="HELICASE_ATP_BIND_1"/>
    <property type="match status" value="1"/>
</dbReference>
<evidence type="ECO:0000256" key="10">
    <source>
        <dbReference type="PROSITE-ProRule" id="PRU00552"/>
    </source>
</evidence>
<sequence>MTFAELGLSPEIQRAIDELGYTEPTPIQAKAIPLVMSGCDLMAAAQTGTGKTAAFVLPLLERLKKFASSSASPAMHPVRALILTPTRELADQVGENARLYTKYLPLRTTTVYGGINMDPQVAELRRGVEILIATPGRLLDHVGQKTVMLNRVDVLVLDEADRMLDMGFIQDIRKILALLPKERQTMLFSATFSPEIKRLAADFMKSPQTIEVARQNSTNEDVEQLVYQVDSYRKRHLLSYLIRERQMGQAIVFCRTKISADQLARDLKRDGHAAEAIHGDKAQSARQETLNQFKAGEVKVLVATDVAARGLDINELPYVVNYEMPNAPEDYVHRIGRTGRAGASGVAITFMAQGEERQLEGIEKLTRQKFAPKTVEGFQPSWLQAQTLAKPAAHHTDAPRTPERRPQERRPQESRPAEARAGQRPERKEVVRRSERHERADRNDRSSDRTEFTARKLVRLVHPPRQEVFDEADYAGQPDSPRIAGRNDRKPHAKREVPALLLPPRYK</sequence>
<feature type="domain" description="DEAD-box RNA helicase Q" evidence="15">
    <location>
        <begin position="1"/>
        <end position="29"/>
    </location>
</feature>
<evidence type="ECO:0000256" key="7">
    <source>
        <dbReference type="ARBA" id="ARBA00038437"/>
    </source>
</evidence>
<evidence type="ECO:0000259" key="15">
    <source>
        <dbReference type="PROSITE" id="PS51195"/>
    </source>
</evidence>
<dbReference type="InterPro" id="IPR014014">
    <property type="entry name" value="RNA_helicase_DEAD_Q_motif"/>
</dbReference>
<dbReference type="SMART" id="SM00490">
    <property type="entry name" value="HELICc"/>
    <property type="match status" value="1"/>
</dbReference>
<dbReference type="GO" id="GO:0003676">
    <property type="term" value="F:nucleic acid binding"/>
    <property type="evidence" value="ECO:0007669"/>
    <property type="project" value="InterPro"/>
</dbReference>
<dbReference type="FunFam" id="3.40.50.300:FF:000108">
    <property type="entry name" value="ATP-dependent RNA helicase RhlE"/>
    <property type="match status" value="1"/>
</dbReference>
<dbReference type="PANTHER" id="PTHR47959">
    <property type="entry name" value="ATP-DEPENDENT RNA HELICASE RHLE-RELATED"/>
    <property type="match status" value="1"/>
</dbReference>
<dbReference type="Gene3D" id="3.40.50.300">
    <property type="entry name" value="P-loop containing nucleotide triphosphate hydrolases"/>
    <property type="match status" value="2"/>
</dbReference>
<feature type="domain" description="Helicase C-terminal" evidence="14">
    <location>
        <begin position="221"/>
        <end position="383"/>
    </location>
</feature>
<reference evidence="16 17" key="1">
    <citation type="submission" date="2019-12" db="EMBL/GenBank/DDBJ databases">
        <title>Neisseriaceae gen. nov. sp. Genome sequencing and assembly.</title>
        <authorList>
            <person name="Liu Z."/>
            <person name="Li A."/>
        </authorList>
    </citation>
    <scope>NUCLEOTIDE SEQUENCE [LARGE SCALE GENOMIC DNA]</scope>
    <source>
        <strain evidence="16 17">B2N2-7</strain>
    </source>
</reference>
<keyword evidence="5 11" id="KW-0347">Helicase</keyword>
<dbReference type="RefSeq" id="WP_160798289.1">
    <property type="nucleotide sequence ID" value="NZ_WSSB01000020.1"/>
</dbReference>
<dbReference type="Proteomes" id="UP000467214">
    <property type="component" value="Unassembled WGS sequence"/>
</dbReference>
<organism evidence="16 17">
    <name type="scientific">Craterilacuibacter sinensis</name>
    <dbReference type="NCBI Taxonomy" id="2686017"/>
    <lineage>
        <taxon>Bacteria</taxon>
        <taxon>Pseudomonadati</taxon>
        <taxon>Pseudomonadota</taxon>
        <taxon>Betaproteobacteria</taxon>
        <taxon>Neisseriales</taxon>
        <taxon>Neisseriaceae</taxon>
        <taxon>Craterilacuibacter</taxon>
    </lineage>
</organism>